<evidence type="ECO:0000313" key="2">
    <source>
        <dbReference type="Proteomes" id="UP000499080"/>
    </source>
</evidence>
<accession>A0A4Y2UCD6</accession>
<protein>
    <submittedName>
        <fullName evidence="1">Uncharacterized protein</fullName>
    </submittedName>
</protein>
<comment type="caution">
    <text evidence="1">The sequence shown here is derived from an EMBL/GenBank/DDBJ whole genome shotgun (WGS) entry which is preliminary data.</text>
</comment>
<proteinExistence type="predicted"/>
<dbReference type="AlphaFoldDB" id="A0A4Y2UCD6"/>
<reference evidence="1 2" key="1">
    <citation type="journal article" date="2019" name="Sci. Rep.">
        <title>Orb-weaving spider Araneus ventricosus genome elucidates the spidroin gene catalogue.</title>
        <authorList>
            <person name="Kono N."/>
            <person name="Nakamura H."/>
            <person name="Ohtoshi R."/>
            <person name="Moran D.A.P."/>
            <person name="Shinohara A."/>
            <person name="Yoshida Y."/>
            <person name="Fujiwara M."/>
            <person name="Mori M."/>
            <person name="Tomita M."/>
            <person name="Arakawa K."/>
        </authorList>
    </citation>
    <scope>NUCLEOTIDE SEQUENCE [LARGE SCALE GENOMIC DNA]</scope>
</reference>
<dbReference type="Proteomes" id="UP000499080">
    <property type="component" value="Unassembled WGS sequence"/>
</dbReference>
<gene>
    <name evidence="1" type="ORF">AVEN_254486_1</name>
</gene>
<keyword evidence="2" id="KW-1185">Reference proteome</keyword>
<organism evidence="1 2">
    <name type="scientific">Araneus ventricosus</name>
    <name type="common">Orbweaver spider</name>
    <name type="synonym">Epeira ventricosa</name>
    <dbReference type="NCBI Taxonomy" id="182803"/>
    <lineage>
        <taxon>Eukaryota</taxon>
        <taxon>Metazoa</taxon>
        <taxon>Ecdysozoa</taxon>
        <taxon>Arthropoda</taxon>
        <taxon>Chelicerata</taxon>
        <taxon>Arachnida</taxon>
        <taxon>Araneae</taxon>
        <taxon>Araneomorphae</taxon>
        <taxon>Entelegynae</taxon>
        <taxon>Araneoidea</taxon>
        <taxon>Araneidae</taxon>
        <taxon>Araneus</taxon>
    </lineage>
</organism>
<dbReference type="EMBL" id="BGPR01035093">
    <property type="protein sequence ID" value="GBO09754.1"/>
    <property type="molecule type" value="Genomic_DNA"/>
</dbReference>
<evidence type="ECO:0000313" key="1">
    <source>
        <dbReference type="EMBL" id="GBO09754.1"/>
    </source>
</evidence>
<sequence>MGIILPSEYFLELQILPMRFWDVATFLRLAAKFEAKCLLGNSEVSKIGEVCFSRYCESARNFDPSPYQTIKVRQLLLSSVVLKLAELYNGVKRSEI</sequence>
<name>A0A4Y2UCD6_ARAVE</name>